<keyword evidence="6" id="KW-1185">Reference proteome</keyword>
<dbReference type="GO" id="GO:0061630">
    <property type="term" value="F:ubiquitin protein ligase activity"/>
    <property type="evidence" value="ECO:0007669"/>
    <property type="project" value="TreeGrafter"/>
</dbReference>
<evidence type="ECO:0000256" key="1">
    <source>
        <dbReference type="ARBA" id="ARBA00022771"/>
    </source>
</evidence>
<dbReference type="PANTHER" id="PTHR22696">
    <property type="entry name" value="E3 UBIQUITIN-PROTEIN LIGASE RNF26"/>
    <property type="match status" value="1"/>
</dbReference>
<name>A0AAE0YET2_9GAST</name>
<keyword evidence="1 3" id="KW-0863">Zinc-finger</keyword>
<dbReference type="PANTHER" id="PTHR22696:SF1">
    <property type="entry name" value="E3 UBIQUITIN-PROTEIN LIGASE RNF26"/>
    <property type="match status" value="1"/>
</dbReference>
<gene>
    <name evidence="5" type="ORF">RRG08_061487</name>
</gene>
<dbReference type="AlphaFoldDB" id="A0AAE0YET2"/>
<feature type="domain" description="RING-type" evidence="4">
    <location>
        <begin position="64"/>
        <end position="98"/>
    </location>
</feature>
<keyword evidence="1 3" id="KW-0479">Metal-binding</keyword>
<organism evidence="5 6">
    <name type="scientific">Elysia crispata</name>
    <name type="common">lettuce slug</name>
    <dbReference type="NCBI Taxonomy" id="231223"/>
    <lineage>
        <taxon>Eukaryota</taxon>
        <taxon>Metazoa</taxon>
        <taxon>Spiralia</taxon>
        <taxon>Lophotrochozoa</taxon>
        <taxon>Mollusca</taxon>
        <taxon>Gastropoda</taxon>
        <taxon>Heterobranchia</taxon>
        <taxon>Euthyneura</taxon>
        <taxon>Panpulmonata</taxon>
        <taxon>Sacoglossa</taxon>
        <taxon>Placobranchoidea</taxon>
        <taxon>Plakobranchidae</taxon>
        <taxon>Elysia</taxon>
    </lineage>
</organism>
<evidence type="ECO:0000313" key="6">
    <source>
        <dbReference type="Proteomes" id="UP001283361"/>
    </source>
</evidence>
<sequence>MNCTITLEEVLDKLKVMDLTKMKNIQTASRRRFQILNSGDKKQEEEEEEHSKDCYDNPVRFADCKVCFTRRATVAFFPCGHLACCEDCGRIKNCPICRGEVMQSVNDVSIPLITKDDKSTTNGMCVMCMVRPCNVLQLPCKHIALCDTCHKLHYPDGRYEAQLEKTETQFDYRSGSPMVDYLCEMYGRAVGVSVNLCVARLLEVCCKGEKELEGHLGEENLGTFKSHESIRTANAIIRFFEKEKQCLEDIMEHKTWVASPSLEAVLMYHTTSVRSTLEQKKWFRDVLGQKFLTAPHEPGNSL</sequence>
<dbReference type="PROSITE" id="PS50089">
    <property type="entry name" value="ZF_RING_2"/>
    <property type="match status" value="1"/>
</dbReference>
<dbReference type="GO" id="GO:0008270">
    <property type="term" value="F:zinc ion binding"/>
    <property type="evidence" value="ECO:0007669"/>
    <property type="project" value="UniProtKB-KW"/>
</dbReference>
<comment type="caution">
    <text evidence="5">The sequence shown here is derived from an EMBL/GenBank/DDBJ whole genome shotgun (WGS) entry which is preliminary data.</text>
</comment>
<dbReference type="Gene3D" id="3.30.40.10">
    <property type="entry name" value="Zinc/RING finger domain, C3HC4 (zinc finger)"/>
    <property type="match status" value="2"/>
</dbReference>
<reference evidence="5" key="1">
    <citation type="journal article" date="2023" name="G3 (Bethesda)">
        <title>A reference genome for the long-term kleptoplast-retaining sea slug Elysia crispata morphotype clarki.</title>
        <authorList>
            <person name="Eastman K.E."/>
            <person name="Pendleton A.L."/>
            <person name="Shaikh M.A."/>
            <person name="Suttiyut T."/>
            <person name="Ogas R."/>
            <person name="Tomko P."/>
            <person name="Gavelis G."/>
            <person name="Widhalm J.R."/>
            <person name="Wisecaver J.H."/>
        </authorList>
    </citation>
    <scope>NUCLEOTIDE SEQUENCE</scope>
    <source>
        <strain evidence="5">ECLA1</strain>
    </source>
</reference>
<dbReference type="InterPro" id="IPR013083">
    <property type="entry name" value="Znf_RING/FYVE/PHD"/>
</dbReference>
<evidence type="ECO:0000259" key="4">
    <source>
        <dbReference type="PROSITE" id="PS50089"/>
    </source>
</evidence>
<dbReference type="Proteomes" id="UP001283361">
    <property type="component" value="Unassembled WGS sequence"/>
</dbReference>
<keyword evidence="2" id="KW-0862">Zinc</keyword>
<proteinExistence type="predicted"/>
<dbReference type="SMART" id="SM00184">
    <property type="entry name" value="RING"/>
    <property type="match status" value="2"/>
</dbReference>
<accession>A0AAE0YET2</accession>
<dbReference type="Pfam" id="PF13920">
    <property type="entry name" value="zf-C3HC4_3"/>
    <property type="match status" value="1"/>
</dbReference>
<evidence type="ECO:0000256" key="3">
    <source>
        <dbReference type="PROSITE-ProRule" id="PRU00175"/>
    </source>
</evidence>
<dbReference type="EMBL" id="JAWDGP010006335">
    <property type="protein sequence ID" value="KAK3742890.1"/>
    <property type="molecule type" value="Genomic_DNA"/>
</dbReference>
<dbReference type="GO" id="GO:0006511">
    <property type="term" value="P:ubiquitin-dependent protein catabolic process"/>
    <property type="evidence" value="ECO:0007669"/>
    <property type="project" value="TreeGrafter"/>
</dbReference>
<protein>
    <recommendedName>
        <fullName evidence="4">RING-type domain-containing protein</fullName>
    </recommendedName>
</protein>
<dbReference type="InterPro" id="IPR001841">
    <property type="entry name" value="Znf_RING"/>
</dbReference>
<evidence type="ECO:0000256" key="2">
    <source>
        <dbReference type="ARBA" id="ARBA00022833"/>
    </source>
</evidence>
<dbReference type="GO" id="GO:0016567">
    <property type="term" value="P:protein ubiquitination"/>
    <property type="evidence" value="ECO:0007669"/>
    <property type="project" value="TreeGrafter"/>
</dbReference>
<evidence type="ECO:0000313" key="5">
    <source>
        <dbReference type="EMBL" id="KAK3742890.1"/>
    </source>
</evidence>